<keyword evidence="3" id="KW-1185">Reference proteome</keyword>
<gene>
    <name evidence="2" type="ORF">R5R35_006095</name>
</gene>
<sequence length="214" mass="23472">MGLQLVHRQREPGRQTMFQFQTCCGVYTLRTGSIIIGIVSAACALAGLAGAEALVALAAWRSWADGQRWAQRARDYDLDDNFVDSFVRDAFSQHRFASHDNVHVFLHMYAAVEAFYFHFSLLLLFGIYKERPSLALLWVRVSLAAAGARVLLALPLAAQAMAAGLVALGASALALATAAAVPVAYFVLVVHNYHAAMLSEKILKAYARDWTVMR</sequence>
<evidence type="ECO:0000256" key="1">
    <source>
        <dbReference type="SAM" id="Phobius"/>
    </source>
</evidence>
<evidence type="ECO:0000313" key="2">
    <source>
        <dbReference type="EMBL" id="KAK7871391.1"/>
    </source>
</evidence>
<comment type="caution">
    <text evidence="2">The sequence shown here is derived from an EMBL/GenBank/DDBJ whole genome shotgun (WGS) entry which is preliminary data.</text>
</comment>
<proteinExistence type="predicted"/>
<feature type="transmembrane region" description="Helical" evidence="1">
    <location>
        <begin position="137"/>
        <end position="158"/>
    </location>
</feature>
<reference evidence="2 3" key="1">
    <citation type="submission" date="2024-03" db="EMBL/GenBank/DDBJ databases">
        <title>The genome assembly and annotation of the cricket Gryllus longicercus Weissman &amp; Gray.</title>
        <authorList>
            <person name="Szrajer S."/>
            <person name="Gray D."/>
            <person name="Ylla G."/>
        </authorList>
    </citation>
    <scope>NUCLEOTIDE SEQUENCE [LARGE SCALE GENOMIC DNA]</scope>
    <source>
        <strain evidence="2">DAG 2021-001</strain>
        <tissue evidence="2">Whole body minus gut</tissue>
    </source>
</reference>
<feature type="transmembrane region" description="Helical" evidence="1">
    <location>
        <begin position="34"/>
        <end position="60"/>
    </location>
</feature>
<name>A0AAN9VZ37_9ORTH</name>
<keyword evidence="1" id="KW-0812">Transmembrane</keyword>
<evidence type="ECO:0000313" key="3">
    <source>
        <dbReference type="Proteomes" id="UP001378592"/>
    </source>
</evidence>
<feature type="transmembrane region" description="Helical" evidence="1">
    <location>
        <begin position="164"/>
        <end position="188"/>
    </location>
</feature>
<accession>A0AAN9VZ37</accession>
<keyword evidence="1" id="KW-1133">Transmembrane helix</keyword>
<dbReference type="Proteomes" id="UP001378592">
    <property type="component" value="Unassembled WGS sequence"/>
</dbReference>
<keyword evidence="1" id="KW-0472">Membrane</keyword>
<feature type="transmembrane region" description="Helical" evidence="1">
    <location>
        <begin position="104"/>
        <end position="125"/>
    </location>
</feature>
<protein>
    <submittedName>
        <fullName evidence="2">Uncharacterized protein</fullName>
    </submittedName>
</protein>
<dbReference type="EMBL" id="JAZDUA010000040">
    <property type="protein sequence ID" value="KAK7871391.1"/>
    <property type="molecule type" value="Genomic_DNA"/>
</dbReference>
<dbReference type="AlphaFoldDB" id="A0AAN9VZ37"/>
<organism evidence="2 3">
    <name type="scientific">Gryllus longicercus</name>
    <dbReference type="NCBI Taxonomy" id="2509291"/>
    <lineage>
        <taxon>Eukaryota</taxon>
        <taxon>Metazoa</taxon>
        <taxon>Ecdysozoa</taxon>
        <taxon>Arthropoda</taxon>
        <taxon>Hexapoda</taxon>
        <taxon>Insecta</taxon>
        <taxon>Pterygota</taxon>
        <taxon>Neoptera</taxon>
        <taxon>Polyneoptera</taxon>
        <taxon>Orthoptera</taxon>
        <taxon>Ensifera</taxon>
        <taxon>Gryllidea</taxon>
        <taxon>Grylloidea</taxon>
        <taxon>Gryllidae</taxon>
        <taxon>Gryllinae</taxon>
        <taxon>Gryllus</taxon>
    </lineage>
</organism>